<evidence type="ECO:0000313" key="2">
    <source>
        <dbReference type="Proteomes" id="UP000663852"/>
    </source>
</evidence>
<organism evidence="1 2">
    <name type="scientific">Adineta ricciae</name>
    <name type="common">Rotifer</name>
    <dbReference type="NCBI Taxonomy" id="249248"/>
    <lineage>
        <taxon>Eukaryota</taxon>
        <taxon>Metazoa</taxon>
        <taxon>Spiralia</taxon>
        <taxon>Gnathifera</taxon>
        <taxon>Rotifera</taxon>
        <taxon>Eurotatoria</taxon>
        <taxon>Bdelloidea</taxon>
        <taxon>Adinetida</taxon>
        <taxon>Adinetidae</taxon>
        <taxon>Adineta</taxon>
    </lineage>
</organism>
<dbReference type="EMBL" id="CAJNOJ010000145">
    <property type="protein sequence ID" value="CAF1195746.1"/>
    <property type="molecule type" value="Genomic_DNA"/>
</dbReference>
<comment type="caution">
    <text evidence="1">The sequence shown here is derived from an EMBL/GenBank/DDBJ whole genome shotgun (WGS) entry which is preliminary data.</text>
</comment>
<protein>
    <recommendedName>
        <fullName evidence="3">Reverse transcriptase domain-containing protein</fullName>
    </recommendedName>
</protein>
<dbReference type="AlphaFoldDB" id="A0A814VZZ1"/>
<sequence length="181" mass="20079">MTIINAYEVFSDGKSPLHNSLTAVQTLLGALLQEKVIDKKLCSKLLPKMNNLELAHFHFIPKPHKPGTPLRPIVASINAPTTNISKFLNDLLAPLFLKVTRETTFTNSIDLVRKLEKYAIDGHLMTTTNFITADVKDLYTMIPRIGALQALASFVEKYSKHGHIGNFFHRSSNANGSSHLG</sequence>
<reference evidence="1" key="1">
    <citation type="submission" date="2021-02" db="EMBL/GenBank/DDBJ databases">
        <authorList>
            <person name="Nowell W R."/>
        </authorList>
    </citation>
    <scope>NUCLEOTIDE SEQUENCE</scope>
</reference>
<dbReference type="OrthoDB" id="10029313at2759"/>
<dbReference type="Proteomes" id="UP000663852">
    <property type="component" value="Unassembled WGS sequence"/>
</dbReference>
<evidence type="ECO:0008006" key="3">
    <source>
        <dbReference type="Google" id="ProtNLM"/>
    </source>
</evidence>
<gene>
    <name evidence="1" type="ORF">EDS130_LOCUS25070</name>
</gene>
<dbReference type="PANTHER" id="PTHR21301">
    <property type="entry name" value="REVERSE TRANSCRIPTASE"/>
    <property type="match status" value="1"/>
</dbReference>
<evidence type="ECO:0000313" key="1">
    <source>
        <dbReference type="EMBL" id="CAF1195746.1"/>
    </source>
</evidence>
<name>A0A814VZZ1_ADIRI</name>
<dbReference type="PANTHER" id="PTHR21301:SF10">
    <property type="entry name" value="REVERSE TRANSCRIPTASE DOMAIN-CONTAINING PROTEIN"/>
    <property type="match status" value="1"/>
</dbReference>
<accession>A0A814VZZ1</accession>
<proteinExistence type="predicted"/>